<comment type="caution">
    <text evidence="1">The sequence shown here is derived from an EMBL/GenBank/DDBJ whole genome shotgun (WGS) entry which is preliminary data.</text>
</comment>
<organism evidence="1 2">
    <name type="scientific">Petrolisthes manimaculis</name>
    <dbReference type="NCBI Taxonomy" id="1843537"/>
    <lineage>
        <taxon>Eukaryota</taxon>
        <taxon>Metazoa</taxon>
        <taxon>Ecdysozoa</taxon>
        <taxon>Arthropoda</taxon>
        <taxon>Crustacea</taxon>
        <taxon>Multicrustacea</taxon>
        <taxon>Malacostraca</taxon>
        <taxon>Eumalacostraca</taxon>
        <taxon>Eucarida</taxon>
        <taxon>Decapoda</taxon>
        <taxon>Pleocyemata</taxon>
        <taxon>Anomura</taxon>
        <taxon>Galatheoidea</taxon>
        <taxon>Porcellanidae</taxon>
        <taxon>Petrolisthes</taxon>
    </lineage>
</organism>
<dbReference type="AlphaFoldDB" id="A0AAE1NP35"/>
<evidence type="ECO:0000313" key="2">
    <source>
        <dbReference type="Proteomes" id="UP001292094"/>
    </source>
</evidence>
<keyword evidence="2" id="KW-1185">Reference proteome</keyword>
<sequence>MVTLPLAVADTKFKGSTTAINHLFTVQFVDLQLSLWKSRILKIWLRMIYQYRVTKEADKENHTLTMSNVRVTSNMKCRVILSELPVNIVEQKKKLEAQQNKKSTNKPKTSDGHKKIISHHEDPMPEACAVTAKQGTLKYLKQREKYVEATAKEAHVDQDFFLDKIGLTPKKSKVSQLLMPGSMDDSLTITTPKSSTSTSDGDALDTPRVHLMGMLGGYTPTSDTPTTPASETKRDALVLVYHHLHANKGKPRGVRKSLQMSQSSSTVIPEQPHKKLTPLEINTLLGHQEGCNNDSSVDEYFEDITDVPSPVW</sequence>
<accession>A0AAE1NP35</accession>
<name>A0AAE1NP35_9EUCA</name>
<evidence type="ECO:0000313" key="1">
    <source>
        <dbReference type="EMBL" id="KAK4293724.1"/>
    </source>
</evidence>
<protein>
    <submittedName>
        <fullName evidence="1">Uncharacterized protein</fullName>
    </submittedName>
</protein>
<proteinExistence type="predicted"/>
<dbReference type="EMBL" id="JAWZYT010004472">
    <property type="protein sequence ID" value="KAK4293724.1"/>
    <property type="molecule type" value="Genomic_DNA"/>
</dbReference>
<reference evidence="1" key="1">
    <citation type="submission" date="2023-11" db="EMBL/GenBank/DDBJ databases">
        <title>Genome assemblies of two species of porcelain crab, Petrolisthes cinctipes and Petrolisthes manimaculis (Anomura: Porcellanidae).</title>
        <authorList>
            <person name="Angst P."/>
        </authorList>
    </citation>
    <scope>NUCLEOTIDE SEQUENCE</scope>
    <source>
        <strain evidence="1">PB745_02</strain>
        <tissue evidence="1">Gill</tissue>
    </source>
</reference>
<gene>
    <name evidence="1" type="ORF">Pmani_033597</name>
</gene>
<dbReference type="Proteomes" id="UP001292094">
    <property type="component" value="Unassembled WGS sequence"/>
</dbReference>